<evidence type="ECO:0000259" key="1">
    <source>
        <dbReference type="PROSITE" id="PS50943"/>
    </source>
</evidence>
<keyword evidence="3" id="KW-1185">Reference proteome</keyword>
<reference evidence="3" key="1">
    <citation type="journal article" date="2019" name="Int. J. Syst. Evol. Microbiol.">
        <title>The Global Catalogue of Microorganisms (GCM) 10K type strain sequencing project: providing services to taxonomists for standard genome sequencing and annotation.</title>
        <authorList>
            <consortium name="The Broad Institute Genomics Platform"/>
            <consortium name="The Broad Institute Genome Sequencing Center for Infectious Disease"/>
            <person name="Wu L."/>
            <person name="Ma J."/>
        </authorList>
    </citation>
    <scope>NUCLEOTIDE SEQUENCE [LARGE SCALE GENOMIC DNA]</scope>
    <source>
        <strain evidence="3">TBRC 5832</strain>
    </source>
</reference>
<protein>
    <submittedName>
        <fullName evidence="2">Helix-turn-helix domain-containing protein</fullName>
    </submittedName>
</protein>
<proteinExistence type="predicted"/>
<evidence type="ECO:0000313" key="3">
    <source>
        <dbReference type="Proteomes" id="UP001595867"/>
    </source>
</evidence>
<dbReference type="Proteomes" id="UP001595867">
    <property type="component" value="Unassembled WGS sequence"/>
</dbReference>
<sequence length="112" mass="12477">MARPRNLGYQWHLRTLMAARGMFSTTDLAPLLAERHVVLSAAQVYRLVVQTPERLSLRTLVALCDILDCTPADLIEPVALNTTARATGTDDAAVSAAVRERRPRRAEIRRVQ</sequence>
<evidence type="ECO:0000313" key="2">
    <source>
        <dbReference type="EMBL" id="MFC4071922.1"/>
    </source>
</evidence>
<name>A0ABV8JA99_9ACTN</name>
<gene>
    <name evidence="2" type="ORF">ACFO0C_43910</name>
</gene>
<dbReference type="PROSITE" id="PS50943">
    <property type="entry name" value="HTH_CROC1"/>
    <property type="match status" value="1"/>
</dbReference>
<comment type="caution">
    <text evidence="2">The sequence shown here is derived from an EMBL/GenBank/DDBJ whole genome shotgun (WGS) entry which is preliminary data.</text>
</comment>
<dbReference type="EMBL" id="JBHSBL010000029">
    <property type="protein sequence ID" value="MFC4071922.1"/>
    <property type="molecule type" value="Genomic_DNA"/>
</dbReference>
<dbReference type="Pfam" id="PF13443">
    <property type="entry name" value="HTH_26"/>
    <property type="match status" value="1"/>
</dbReference>
<organism evidence="2 3">
    <name type="scientific">Actinoplanes subglobosus</name>
    <dbReference type="NCBI Taxonomy" id="1547892"/>
    <lineage>
        <taxon>Bacteria</taxon>
        <taxon>Bacillati</taxon>
        <taxon>Actinomycetota</taxon>
        <taxon>Actinomycetes</taxon>
        <taxon>Micromonosporales</taxon>
        <taxon>Micromonosporaceae</taxon>
        <taxon>Actinoplanes</taxon>
    </lineage>
</organism>
<feature type="domain" description="HTH cro/C1-type" evidence="1">
    <location>
        <begin position="56"/>
        <end position="74"/>
    </location>
</feature>
<accession>A0ABV8JA99</accession>
<dbReference type="RefSeq" id="WP_378072794.1">
    <property type="nucleotide sequence ID" value="NZ_JBHSBL010000029.1"/>
</dbReference>
<dbReference type="InterPro" id="IPR001387">
    <property type="entry name" value="Cro/C1-type_HTH"/>
</dbReference>